<gene>
    <name evidence="1" type="ORF">F383_38797</name>
</gene>
<evidence type="ECO:0000313" key="2">
    <source>
        <dbReference type="Proteomes" id="UP000032142"/>
    </source>
</evidence>
<accession>A0A0B0MMF9</accession>
<organism evidence="1 2">
    <name type="scientific">Gossypium arboreum</name>
    <name type="common">Tree cotton</name>
    <name type="synonym">Gossypium nanking</name>
    <dbReference type="NCBI Taxonomy" id="29729"/>
    <lineage>
        <taxon>Eukaryota</taxon>
        <taxon>Viridiplantae</taxon>
        <taxon>Streptophyta</taxon>
        <taxon>Embryophyta</taxon>
        <taxon>Tracheophyta</taxon>
        <taxon>Spermatophyta</taxon>
        <taxon>Magnoliopsida</taxon>
        <taxon>eudicotyledons</taxon>
        <taxon>Gunneridae</taxon>
        <taxon>Pentapetalae</taxon>
        <taxon>rosids</taxon>
        <taxon>malvids</taxon>
        <taxon>Malvales</taxon>
        <taxon>Malvaceae</taxon>
        <taxon>Malvoideae</taxon>
        <taxon>Gossypium</taxon>
    </lineage>
</organism>
<name>A0A0B0MMF9_GOSAR</name>
<proteinExistence type="predicted"/>
<dbReference type="Proteomes" id="UP000032142">
    <property type="component" value="Unassembled WGS sequence"/>
</dbReference>
<sequence length="14" mass="1716">MIQLIRYAMSTNKF</sequence>
<dbReference type="EMBL" id="JRRC01113189">
    <property type="protein sequence ID" value="KHG00121.1"/>
    <property type="molecule type" value="Genomic_DNA"/>
</dbReference>
<comment type="caution">
    <text evidence="1">The sequence shown here is derived from an EMBL/GenBank/DDBJ whole genome shotgun (WGS) entry which is preliminary data.</text>
</comment>
<evidence type="ECO:0000313" key="1">
    <source>
        <dbReference type="EMBL" id="KHG00121.1"/>
    </source>
</evidence>
<keyword evidence="2" id="KW-1185">Reference proteome</keyword>
<protein>
    <submittedName>
        <fullName evidence="1">Uncharacterized protein</fullName>
    </submittedName>
</protein>
<reference evidence="2" key="1">
    <citation type="submission" date="2014-09" db="EMBL/GenBank/DDBJ databases">
        <authorList>
            <person name="Mudge J."/>
            <person name="Ramaraj T."/>
            <person name="Lindquist I.E."/>
            <person name="Bharti A.K."/>
            <person name="Sundararajan A."/>
            <person name="Cameron C.T."/>
            <person name="Woodward J.E."/>
            <person name="May G.D."/>
            <person name="Brubaker C."/>
            <person name="Broadhvest J."/>
            <person name="Wilkins T.A."/>
        </authorList>
    </citation>
    <scope>NUCLEOTIDE SEQUENCE</scope>
    <source>
        <strain evidence="2">cv. AKA8401</strain>
    </source>
</reference>